<proteinExistence type="predicted"/>
<dbReference type="Proteomes" id="UP000886597">
    <property type="component" value="Unassembled WGS sequence"/>
</dbReference>
<reference evidence="2" key="2">
    <citation type="journal article" date="2020" name="Int. Dairy J.">
        <title>Lactic acid bacterial diversity in Brie cheese focusing on salt concentration and pH of isolation medium and characterisation of halophilic and alkaliphilic lactic acid bacterial isolates.</title>
        <authorList>
            <person name="Unno R."/>
            <person name="Matsutani M."/>
            <person name="Suzuki T."/>
            <person name="Kodama K."/>
            <person name="Matsushita H."/>
            <person name="Yamasato K."/>
            <person name="Koizumi Y."/>
            <person name="Ishikawa M."/>
        </authorList>
    </citation>
    <scope>NUCLEOTIDE SEQUENCE</scope>
    <source>
        <strain evidence="2">7C1</strain>
        <strain evidence="1">8C4</strain>
    </source>
</reference>
<dbReference type="AlphaFoldDB" id="A0AAN4RK77"/>
<evidence type="ECO:0000313" key="4">
    <source>
        <dbReference type="Proteomes" id="UP000886607"/>
    </source>
</evidence>
<evidence type="ECO:0000313" key="1">
    <source>
        <dbReference type="EMBL" id="GEQ48981.1"/>
    </source>
</evidence>
<dbReference type="EMBL" id="BKBQ01000011">
    <property type="protein sequence ID" value="GEQ54059.1"/>
    <property type="molecule type" value="Genomic_DNA"/>
</dbReference>
<sequence length="229" mass="27728">MKKIVNSKRPQFNFDYIQQEIIDVLEHDPNIDEHLMFLATIKEMLRYEDDWARQSPKFIGDYYFPLEEVEEIRHCENFCEPYEVYCELIRVYYLLTNQHGKKIFHKMLNWFPAKNKKYIFLNWPNDFALSLFYPEIVKGNVYFEDIKTKQKFHVVDRDDLLLTSIKETRSPFLSLLVPTDKKFITDMILPCENFAPISLDSADNLSKRNWESYLLHWYRENLRRSCLPS</sequence>
<evidence type="ECO:0000313" key="3">
    <source>
        <dbReference type="Proteomes" id="UP000886597"/>
    </source>
</evidence>
<dbReference type="EMBL" id="BKBO01000010">
    <property type="protein sequence ID" value="GEQ48981.1"/>
    <property type="molecule type" value="Genomic_DNA"/>
</dbReference>
<reference evidence="2" key="1">
    <citation type="submission" date="2019-08" db="EMBL/GenBank/DDBJ databases">
        <authorList>
            <person name="Ishikawa M."/>
            <person name="Suzuki T."/>
            <person name="Matsutani M."/>
        </authorList>
    </citation>
    <scope>NUCLEOTIDE SEQUENCE</scope>
    <source>
        <strain evidence="2">7C1</strain>
        <strain evidence="1">8C4</strain>
    </source>
</reference>
<organism evidence="2 3">
    <name type="scientific">Tetragenococcus koreensis</name>
    <dbReference type="NCBI Taxonomy" id="290335"/>
    <lineage>
        <taxon>Bacteria</taxon>
        <taxon>Bacillati</taxon>
        <taxon>Bacillota</taxon>
        <taxon>Bacilli</taxon>
        <taxon>Lactobacillales</taxon>
        <taxon>Enterococcaceae</taxon>
        <taxon>Tetragenococcus</taxon>
    </lineage>
</organism>
<dbReference type="Proteomes" id="UP000886607">
    <property type="component" value="Unassembled WGS sequence"/>
</dbReference>
<dbReference type="RefSeq" id="WP_202583693.1">
    <property type="nucleotide sequence ID" value="NZ_BKBO01000010.1"/>
</dbReference>
<name>A0AAN4RK77_9ENTE</name>
<gene>
    <name evidence="1" type="ORF">TK11N_08330</name>
    <name evidence="2" type="ORF">TK2N_09030</name>
</gene>
<accession>A0AAN4RK77</accession>
<evidence type="ECO:0000313" key="2">
    <source>
        <dbReference type="EMBL" id="GEQ54059.1"/>
    </source>
</evidence>
<protein>
    <submittedName>
        <fullName evidence="2">Uncharacterized protein</fullName>
    </submittedName>
</protein>
<comment type="caution">
    <text evidence="2">The sequence shown here is derived from an EMBL/GenBank/DDBJ whole genome shotgun (WGS) entry which is preliminary data.</text>
</comment>
<keyword evidence="4" id="KW-1185">Reference proteome</keyword>